<gene>
    <name evidence="2" type="primary">ORF64538</name>
</gene>
<feature type="chain" id="PRO_5002110788" description="Secreted protein" evidence="1">
    <location>
        <begin position="20"/>
        <end position="197"/>
    </location>
</feature>
<keyword evidence="1" id="KW-0732">Signal</keyword>
<accession>A0A0B6ZHY7</accession>
<proteinExistence type="predicted"/>
<dbReference type="EMBL" id="HACG01021092">
    <property type="protein sequence ID" value="CEK67957.1"/>
    <property type="molecule type" value="Transcribed_RNA"/>
</dbReference>
<name>A0A0B6ZHY7_9EUPU</name>
<sequence length="197" mass="22177">MMALIHLWLAVTLTTLVRAQNDACYESMECQTNAALQAVREKNTTLLCRVGPGIVECAEMKNRACNNEEMTKQNQEQINVFKNMLRECGKVDTTVTKRPDLVSFKKCSELFQTCLTSEFQHAKHNNNETLCRLLPGVVTCMENALSKCQVTSDEQLRLNELSNVLDGIKKQYPLMSCGCNPELSNCNQANFLMTSIL</sequence>
<protein>
    <recommendedName>
        <fullName evidence="3">Secreted protein</fullName>
    </recommendedName>
</protein>
<evidence type="ECO:0008006" key="3">
    <source>
        <dbReference type="Google" id="ProtNLM"/>
    </source>
</evidence>
<organism evidence="2">
    <name type="scientific">Arion vulgaris</name>
    <dbReference type="NCBI Taxonomy" id="1028688"/>
    <lineage>
        <taxon>Eukaryota</taxon>
        <taxon>Metazoa</taxon>
        <taxon>Spiralia</taxon>
        <taxon>Lophotrochozoa</taxon>
        <taxon>Mollusca</taxon>
        <taxon>Gastropoda</taxon>
        <taxon>Heterobranchia</taxon>
        <taxon>Euthyneura</taxon>
        <taxon>Panpulmonata</taxon>
        <taxon>Eupulmonata</taxon>
        <taxon>Stylommatophora</taxon>
        <taxon>Helicina</taxon>
        <taxon>Arionoidea</taxon>
        <taxon>Arionidae</taxon>
        <taxon>Arion</taxon>
    </lineage>
</organism>
<evidence type="ECO:0000256" key="1">
    <source>
        <dbReference type="SAM" id="SignalP"/>
    </source>
</evidence>
<evidence type="ECO:0000313" key="2">
    <source>
        <dbReference type="EMBL" id="CEK67957.1"/>
    </source>
</evidence>
<dbReference type="AlphaFoldDB" id="A0A0B6ZHY7"/>
<reference evidence="2" key="1">
    <citation type="submission" date="2014-12" db="EMBL/GenBank/DDBJ databases">
        <title>Insight into the proteome of Arion vulgaris.</title>
        <authorList>
            <person name="Aradska J."/>
            <person name="Bulat T."/>
            <person name="Smidak R."/>
            <person name="Sarate P."/>
            <person name="Gangsoo J."/>
            <person name="Sialana F."/>
            <person name="Bilban M."/>
            <person name="Lubec G."/>
        </authorList>
    </citation>
    <scope>NUCLEOTIDE SEQUENCE</scope>
    <source>
        <tissue evidence="2">Skin</tissue>
    </source>
</reference>
<feature type="signal peptide" evidence="1">
    <location>
        <begin position="1"/>
        <end position="19"/>
    </location>
</feature>
<feature type="non-terminal residue" evidence="2">
    <location>
        <position position="197"/>
    </location>
</feature>